<evidence type="ECO:0000313" key="1">
    <source>
        <dbReference type="EMBL" id="KAK4125649.1"/>
    </source>
</evidence>
<dbReference type="GeneID" id="87832871"/>
<reference evidence="1" key="2">
    <citation type="submission" date="2023-05" db="EMBL/GenBank/DDBJ databases">
        <authorList>
            <consortium name="Lawrence Berkeley National Laboratory"/>
            <person name="Steindorff A."/>
            <person name="Hensen N."/>
            <person name="Bonometti L."/>
            <person name="Westerberg I."/>
            <person name="Brannstrom I.O."/>
            <person name="Guillou S."/>
            <person name="Cros-Aarteil S."/>
            <person name="Calhoun S."/>
            <person name="Haridas S."/>
            <person name="Kuo A."/>
            <person name="Mondo S."/>
            <person name="Pangilinan J."/>
            <person name="Riley R."/>
            <person name="Labutti K."/>
            <person name="Andreopoulos B."/>
            <person name="Lipzen A."/>
            <person name="Chen C."/>
            <person name="Yanf M."/>
            <person name="Daum C."/>
            <person name="Ng V."/>
            <person name="Clum A."/>
            <person name="Ohm R."/>
            <person name="Martin F."/>
            <person name="Silar P."/>
            <person name="Natvig D."/>
            <person name="Lalanne C."/>
            <person name="Gautier V."/>
            <person name="Ament-Velasquez S.L."/>
            <person name="Kruys A."/>
            <person name="Hutchinson M.I."/>
            <person name="Powell A.J."/>
            <person name="Barry K."/>
            <person name="Miller A.N."/>
            <person name="Grigoriev I.V."/>
            <person name="Debuchy R."/>
            <person name="Gladieux P."/>
            <person name="Thoren M.H."/>
            <person name="Johannesson H."/>
        </authorList>
    </citation>
    <scope>NUCLEOTIDE SEQUENCE</scope>
    <source>
        <strain evidence="1">CBS 731.68</strain>
    </source>
</reference>
<keyword evidence="2" id="KW-1185">Reference proteome</keyword>
<evidence type="ECO:0000313" key="2">
    <source>
        <dbReference type="Proteomes" id="UP001302602"/>
    </source>
</evidence>
<sequence>MAPVNRLPTELVSGIICTHLEPLDIFALRLSSRDVSAKCFDHFANRFFASLHLLVTSHNLALLNDIAAHPVLGTRVRELWITPALFGGDYNEPKHIFPARDPQAAYRRHVQDVVYKAAVEDHLSIILSVDLRRALEDAFQRLPNLKSVGLRHRLHHTDYRLRLDLIKEGMGYNALCAATGREPALPWLAGRTFQGFVSAPGRVFSNMLMALVTSHKKIDSLDTCGGSSCFGLDLDGIELSDAQWDSVFCSLADLKALHLCIRDPSLRDPSLPDPDWATPTPSDKTLQATLNIMAKASPSIEILSFSIFGFGGKARHFEWAAQRVRFANLSRLTLWDIETSPQQLKQFLLSASPTLRWFKFWTVRLYCADAQGTGVEDADAAGKRAWRGIWDFFRDSMKLHRLEFKALYGPSGRLRLVDGLHGPHGSHPLVPATDLAFFDAELAKVSFCEWIDQIEFGTDEDSEEELGGFEL</sequence>
<comment type="caution">
    <text evidence="1">The sequence shown here is derived from an EMBL/GenBank/DDBJ whole genome shotgun (WGS) entry which is preliminary data.</text>
</comment>
<protein>
    <submittedName>
        <fullName evidence="1">Uncharacterized protein</fullName>
    </submittedName>
</protein>
<dbReference type="Proteomes" id="UP001302602">
    <property type="component" value="Unassembled WGS sequence"/>
</dbReference>
<dbReference type="RefSeq" id="XP_062649420.1">
    <property type="nucleotide sequence ID" value="XM_062796103.1"/>
</dbReference>
<reference evidence="1" key="1">
    <citation type="journal article" date="2023" name="Mol. Phylogenet. Evol.">
        <title>Genome-scale phylogeny and comparative genomics of the fungal order Sordariales.</title>
        <authorList>
            <person name="Hensen N."/>
            <person name="Bonometti L."/>
            <person name="Westerberg I."/>
            <person name="Brannstrom I.O."/>
            <person name="Guillou S."/>
            <person name="Cros-Aarteil S."/>
            <person name="Calhoun S."/>
            <person name="Haridas S."/>
            <person name="Kuo A."/>
            <person name="Mondo S."/>
            <person name="Pangilinan J."/>
            <person name="Riley R."/>
            <person name="LaButti K."/>
            <person name="Andreopoulos B."/>
            <person name="Lipzen A."/>
            <person name="Chen C."/>
            <person name="Yan M."/>
            <person name="Daum C."/>
            <person name="Ng V."/>
            <person name="Clum A."/>
            <person name="Steindorff A."/>
            <person name="Ohm R.A."/>
            <person name="Martin F."/>
            <person name="Silar P."/>
            <person name="Natvig D.O."/>
            <person name="Lalanne C."/>
            <person name="Gautier V."/>
            <person name="Ament-Velasquez S.L."/>
            <person name="Kruys A."/>
            <person name="Hutchinson M.I."/>
            <person name="Powell A.J."/>
            <person name="Barry K."/>
            <person name="Miller A.N."/>
            <person name="Grigoriev I.V."/>
            <person name="Debuchy R."/>
            <person name="Gladieux P."/>
            <person name="Hiltunen Thoren M."/>
            <person name="Johannesson H."/>
        </authorList>
    </citation>
    <scope>NUCLEOTIDE SEQUENCE</scope>
    <source>
        <strain evidence="1">CBS 731.68</strain>
    </source>
</reference>
<gene>
    <name evidence="1" type="ORF">N657DRAFT_678732</name>
</gene>
<name>A0AAN6Z660_9PEZI</name>
<dbReference type="AlphaFoldDB" id="A0AAN6Z660"/>
<proteinExistence type="predicted"/>
<accession>A0AAN6Z660</accession>
<organism evidence="1 2">
    <name type="scientific">Parathielavia appendiculata</name>
    <dbReference type="NCBI Taxonomy" id="2587402"/>
    <lineage>
        <taxon>Eukaryota</taxon>
        <taxon>Fungi</taxon>
        <taxon>Dikarya</taxon>
        <taxon>Ascomycota</taxon>
        <taxon>Pezizomycotina</taxon>
        <taxon>Sordariomycetes</taxon>
        <taxon>Sordariomycetidae</taxon>
        <taxon>Sordariales</taxon>
        <taxon>Chaetomiaceae</taxon>
        <taxon>Parathielavia</taxon>
    </lineage>
</organism>
<dbReference type="EMBL" id="MU853225">
    <property type="protein sequence ID" value="KAK4125649.1"/>
    <property type="molecule type" value="Genomic_DNA"/>
</dbReference>